<evidence type="ECO:0000256" key="1">
    <source>
        <dbReference type="ARBA" id="ARBA00004167"/>
    </source>
</evidence>
<evidence type="ECO:0000256" key="2">
    <source>
        <dbReference type="ARBA" id="ARBA00022481"/>
    </source>
</evidence>
<dbReference type="NCBIfam" id="TIGR02532">
    <property type="entry name" value="IV_pilin_GFxxxE"/>
    <property type="match status" value="1"/>
</dbReference>
<accession>A0A2H0ECK8</accession>
<evidence type="ECO:0000313" key="8">
    <source>
        <dbReference type="Proteomes" id="UP000229241"/>
    </source>
</evidence>
<gene>
    <name evidence="7" type="ORF">COW77_01390</name>
</gene>
<evidence type="ECO:0000256" key="3">
    <source>
        <dbReference type="ARBA" id="ARBA00022692"/>
    </source>
</evidence>
<dbReference type="PRINTS" id="PR00813">
    <property type="entry name" value="BCTERIALGSPG"/>
</dbReference>
<reference evidence="7 8" key="1">
    <citation type="submission" date="2017-09" db="EMBL/GenBank/DDBJ databases">
        <title>Depth-based differentiation of microbial function through sediment-hosted aquifers and enrichment of novel symbionts in the deep terrestrial subsurface.</title>
        <authorList>
            <person name="Probst A.J."/>
            <person name="Ladd B."/>
            <person name="Jarett J.K."/>
            <person name="Geller-Mcgrath D.E."/>
            <person name="Sieber C.M."/>
            <person name="Emerson J.B."/>
            <person name="Anantharaman K."/>
            <person name="Thomas B.C."/>
            <person name="Malmstrom R."/>
            <person name="Stieglmeier M."/>
            <person name="Klingl A."/>
            <person name="Woyke T."/>
            <person name="Ryan C.M."/>
            <person name="Banfield J.F."/>
        </authorList>
    </citation>
    <scope>NUCLEOTIDE SEQUENCE [LARGE SCALE GENOMIC DNA]</scope>
    <source>
        <strain evidence="7">CG18_big_fil_WC_8_21_14_2_50_39_7</strain>
    </source>
</reference>
<evidence type="ECO:0000256" key="4">
    <source>
        <dbReference type="ARBA" id="ARBA00022989"/>
    </source>
</evidence>
<dbReference type="PROSITE" id="PS00409">
    <property type="entry name" value="PROKAR_NTER_METHYL"/>
    <property type="match status" value="1"/>
</dbReference>
<dbReference type="PANTHER" id="PTHR30093">
    <property type="entry name" value="GENERAL SECRETION PATHWAY PROTEIN G"/>
    <property type="match status" value="1"/>
</dbReference>
<evidence type="ECO:0008006" key="9">
    <source>
        <dbReference type="Google" id="ProtNLM"/>
    </source>
</evidence>
<dbReference type="GO" id="GO:0015628">
    <property type="term" value="P:protein secretion by the type II secretion system"/>
    <property type="evidence" value="ECO:0007669"/>
    <property type="project" value="InterPro"/>
</dbReference>
<keyword evidence="4 6" id="KW-1133">Transmembrane helix</keyword>
<keyword evidence="3 6" id="KW-0812">Transmembrane</keyword>
<dbReference type="Gene3D" id="3.30.700.10">
    <property type="entry name" value="Glycoprotein, Type 4 Pilin"/>
    <property type="match status" value="1"/>
</dbReference>
<dbReference type="GO" id="GO:0015627">
    <property type="term" value="C:type II protein secretion system complex"/>
    <property type="evidence" value="ECO:0007669"/>
    <property type="project" value="InterPro"/>
</dbReference>
<dbReference type="SUPFAM" id="SSF54523">
    <property type="entry name" value="Pili subunits"/>
    <property type="match status" value="1"/>
</dbReference>
<name>A0A2H0ECK8_9BACT</name>
<dbReference type="InterPro" id="IPR045584">
    <property type="entry name" value="Pilin-like"/>
</dbReference>
<dbReference type="GO" id="GO:0016020">
    <property type="term" value="C:membrane"/>
    <property type="evidence" value="ECO:0007669"/>
    <property type="project" value="UniProtKB-SubCell"/>
</dbReference>
<dbReference type="PANTHER" id="PTHR30093:SF44">
    <property type="entry name" value="TYPE II SECRETION SYSTEM CORE PROTEIN G"/>
    <property type="match status" value="1"/>
</dbReference>
<feature type="transmembrane region" description="Helical" evidence="6">
    <location>
        <begin position="12"/>
        <end position="36"/>
    </location>
</feature>
<comment type="subcellular location">
    <subcellularLocation>
        <location evidence="1">Membrane</location>
        <topology evidence="1">Single-pass membrane protein</topology>
    </subcellularLocation>
</comment>
<dbReference type="AlphaFoldDB" id="A0A2H0ECK8"/>
<sequence>MLNPVKKQGFTLIEILIVVAIIGLLASIVLVGLGAFRTRGRDARRIADLRETQNALELYYTKNQRYSALAGGDTWASLTNSLVNAGIGVSSVSNDPLYPAKTYRYGVASDGQNYVLAAALEDSGNPALKDDPDGSLYSIDCADPTYCVQF</sequence>
<evidence type="ECO:0000313" key="7">
    <source>
        <dbReference type="EMBL" id="PIP92174.1"/>
    </source>
</evidence>
<keyword evidence="5 6" id="KW-0472">Membrane</keyword>
<protein>
    <recommendedName>
        <fullName evidence="9">Type II secretion system protein GspG C-terminal domain-containing protein</fullName>
    </recommendedName>
</protein>
<dbReference type="InterPro" id="IPR000983">
    <property type="entry name" value="Bac_GSPG_pilin"/>
</dbReference>
<comment type="caution">
    <text evidence="7">The sequence shown here is derived from an EMBL/GenBank/DDBJ whole genome shotgun (WGS) entry which is preliminary data.</text>
</comment>
<dbReference type="Proteomes" id="UP000229241">
    <property type="component" value="Unassembled WGS sequence"/>
</dbReference>
<dbReference type="InterPro" id="IPR012902">
    <property type="entry name" value="N_methyl_site"/>
</dbReference>
<dbReference type="EMBL" id="PCTX01000043">
    <property type="protein sequence ID" value="PIP92174.1"/>
    <property type="molecule type" value="Genomic_DNA"/>
</dbReference>
<evidence type="ECO:0000256" key="6">
    <source>
        <dbReference type="SAM" id="Phobius"/>
    </source>
</evidence>
<evidence type="ECO:0000256" key="5">
    <source>
        <dbReference type="ARBA" id="ARBA00023136"/>
    </source>
</evidence>
<proteinExistence type="predicted"/>
<dbReference type="Pfam" id="PF07963">
    <property type="entry name" value="N_methyl"/>
    <property type="match status" value="1"/>
</dbReference>
<keyword evidence="2" id="KW-0488">Methylation</keyword>
<organism evidence="7 8">
    <name type="scientific">Candidatus Wolfebacteria bacterium CG18_big_fil_WC_8_21_14_2_50_39_7</name>
    <dbReference type="NCBI Taxonomy" id="1975071"/>
    <lineage>
        <taxon>Bacteria</taxon>
        <taxon>Candidatus Wolfeibacteriota</taxon>
    </lineage>
</organism>